<reference evidence="1" key="1">
    <citation type="submission" date="2022-08" db="EMBL/GenBank/DDBJ databases">
        <title>Genome sequencing of akame (Lates japonicus).</title>
        <authorList>
            <person name="Hashiguchi Y."/>
            <person name="Takahashi H."/>
        </authorList>
    </citation>
    <scope>NUCLEOTIDE SEQUENCE</scope>
    <source>
        <strain evidence="1">Kochi</strain>
    </source>
</reference>
<comment type="caution">
    <text evidence="1">The sequence shown here is derived from an EMBL/GenBank/DDBJ whole genome shotgun (WGS) entry which is preliminary data.</text>
</comment>
<evidence type="ECO:0000313" key="2">
    <source>
        <dbReference type="Proteomes" id="UP001279410"/>
    </source>
</evidence>
<evidence type="ECO:0000313" key="1">
    <source>
        <dbReference type="EMBL" id="GLD75452.1"/>
    </source>
</evidence>
<gene>
    <name evidence="1" type="ORF">AKAME5_002678600</name>
</gene>
<sequence length="143" mass="15927">MDQRACGPRQRDLVELTLWGPLSQDETTEAPCHQALPLIFEPFEDVTPEALAGNAAFQQRPHWCSKRSPPPAAMAATVRPLSKWTWASVVETDSGGPWRSRPCTDARLERHLGRRPATPGTSGSWFRLFLAASEPRRKAVLIN</sequence>
<keyword evidence="2" id="KW-1185">Reference proteome</keyword>
<name>A0AAD3RNY4_LATJO</name>
<dbReference type="Proteomes" id="UP001279410">
    <property type="component" value="Unassembled WGS sequence"/>
</dbReference>
<accession>A0AAD3RNY4</accession>
<organism evidence="1 2">
    <name type="scientific">Lates japonicus</name>
    <name type="common">Japanese lates</name>
    <dbReference type="NCBI Taxonomy" id="270547"/>
    <lineage>
        <taxon>Eukaryota</taxon>
        <taxon>Metazoa</taxon>
        <taxon>Chordata</taxon>
        <taxon>Craniata</taxon>
        <taxon>Vertebrata</taxon>
        <taxon>Euteleostomi</taxon>
        <taxon>Actinopterygii</taxon>
        <taxon>Neopterygii</taxon>
        <taxon>Teleostei</taxon>
        <taxon>Neoteleostei</taxon>
        <taxon>Acanthomorphata</taxon>
        <taxon>Carangaria</taxon>
        <taxon>Carangaria incertae sedis</taxon>
        <taxon>Centropomidae</taxon>
        <taxon>Lates</taxon>
    </lineage>
</organism>
<proteinExistence type="predicted"/>
<dbReference type="AlphaFoldDB" id="A0AAD3RNY4"/>
<dbReference type="EMBL" id="BRZM01002977">
    <property type="protein sequence ID" value="GLD75452.1"/>
    <property type="molecule type" value="Genomic_DNA"/>
</dbReference>
<protein>
    <submittedName>
        <fullName evidence="1">Uncharacterized protein</fullName>
    </submittedName>
</protein>